<dbReference type="EMBL" id="AOLO01000006">
    <property type="protein sequence ID" value="EMA03261.1"/>
    <property type="molecule type" value="Genomic_DNA"/>
</dbReference>
<gene>
    <name evidence="2" type="ordered locus">HFX_1166</name>
    <name evidence="3" type="ORF">BM92_03375</name>
    <name evidence="4" type="ORF">C439_04665</name>
    <name evidence="5" type="ORF">E6P09_08850</name>
</gene>
<evidence type="ECO:0000313" key="5">
    <source>
        <dbReference type="EMBL" id="QCQ75367.1"/>
    </source>
</evidence>
<evidence type="ECO:0008006" key="10">
    <source>
        <dbReference type="Google" id="ProtNLM"/>
    </source>
</evidence>
<dbReference type="EMBL" id="CP007551">
    <property type="protein sequence ID" value="AHZ21756.1"/>
    <property type="molecule type" value="Genomic_DNA"/>
</dbReference>
<name>I3R3S0_HALMT</name>
<keyword evidence="1" id="KW-1133">Transmembrane helix</keyword>
<reference evidence="2" key="5">
    <citation type="submission" date="2014-05" db="EMBL/GenBank/DDBJ databases">
        <authorList>
            <person name="Wang L."/>
            <person name="Yang H."/>
            <person name="Xiang H."/>
        </authorList>
    </citation>
    <scope>NUCLEOTIDE SEQUENCE</scope>
    <source>
        <strain evidence="2">CGMCC 1.2087</strain>
    </source>
</reference>
<evidence type="ECO:0000313" key="4">
    <source>
        <dbReference type="EMBL" id="EMA03261.1"/>
    </source>
</evidence>
<dbReference type="RefSeq" id="WP_004572508.1">
    <property type="nucleotide sequence ID" value="NC_017941.2"/>
</dbReference>
<dbReference type="Pfam" id="PF23928">
    <property type="entry name" value="DUF7266"/>
    <property type="match status" value="1"/>
</dbReference>
<keyword evidence="1" id="KW-0812">Transmembrane</keyword>
<evidence type="ECO:0000313" key="6">
    <source>
        <dbReference type="Proteomes" id="UP000006469"/>
    </source>
</evidence>
<keyword evidence="7" id="KW-1185">Reference proteome</keyword>
<keyword evidence="1" id="KW-0472">Membrane</keyword>
<reference evidence="5 9" key="6">
    <citation type="submission" date="2019-04" db="EMBL/GenBank/DDBJ databases">
        <title>Methylomes of two halophilic Archaea, Haloarcula marismortui and Haloferax mediterranei.</title>
        <authorList>
            <person name="DasSarma S."/>
            <person name="DasSarma P."/>
            <person name="DasSarma S."/>
            <person name="Fomenkov A."/>
            <person name="Vincze T."/>
            <person name="Anton B.P."/>
            <person name="Roberts R.J."/>
        </authorList>
    </citation>
    <scope>NUCLEOTIDE SEQUENCE [LARGE SCALE GENOMIC DNA]</scope>
    <source>
        <strain evidence="5">ATCC 33500</strain>
        <strain evidence="9">ATCC 33500 / DSM 1411 / JCM 8866 / NBRC 14739 / NCIMB 2177 / R-4</strain>
    </source>
</reference>
<dbReference type="InterPro" id="IPR055690">
    <property type="entry name" value="DUF7266"/>
</dbReference>
<dbReference type="Proteomes" id="UP000027075">
    <property type="component" value="Chromosome"/>
</dbReference>
<dbReference type="EMBL" id="CP001868">
    <property type="protein sequence ID" value="AFK18880.1"/>
    <property type="molecule type" value="Genomic_DNA"/>
</dbReference>
<dbReference type="AlphaFoldDB" id="I3R3S0"/>
<proteinExistence type="predicted"/>
<evidence type="ECO:0000313" key="9">
    <source>
        <dbReference type="Proteomes" id="UP000299011"/>
    </source>
</evidence>
<dbReference type="OrthoDB" id="226715at2157"/>
<dbReference type="KEGG" id="hme:HFX_1166"/>
<reference evidence="3 8" key="4">
    <citation type="submission" date="2014-04" db="EMBL/GenBank/DDBJ databases">
        <title>Transcriptional profiles of Haloferax mediterranei on the basis of nitrogen availability.</title>
        <authorList>
            <person name="Bautista V."/>
        </authorList>
    </citation>
    <scope>NUCLEOTIDE SEQUENCE [LARGE SCALE GENOMIC DNA]</scope>
    <source>
        <strain evidence="3">ATCC 33500</strain>
        <strain evidence="8">ATCC 33500 / DSM 1411 / JCM 8866 / NBRC 14739 / NCIMB 2177 / R-4</strain>
    </source>
</reference>
<evidence type="ECO:0000256" key="1">
    <source>
        <dbReference type="SAM" id="Phobius"/>
    </source>
</evidence>
<evidence type="ECO:0000313" key="8">
    <source>
        <dbReference type="Proteomes" id="UP000027075"/>
    </source>
</evidence>
<dbReference type="EMBL" id="CP039139">
    <property type="protein sequence ID" value="QCQ75367.1"/>
    <property type="molecule type" value="Genomic_DNA"/>
</dbReference>
<dbReference type="STRING" id="523841.HFX_1166"/>
<reference evidence="2 6" key="2">
    <citation type="journal article" date="2012" name="J. Bacteriol.">
        <title>Complete genome sequence of the metabolically versatile halophilic archaeon Haloferax mediterranei, a poly(3-hydroxybutyrate-co-3-hydroxyvalerate) producer.</title>
        <authorList>
            <person name="Han J."/>
            <person name="Zhang F."/>
            <person name="Hou J."/>
            <person name="Liu X."/>
            <person name="Li M."/>
            <person name="Liu H."/>
            <person name="Cai L."/>
            <person name="Zhang B."/>
            <person name="Chen Y."/>
            <person name="Zhou J."/>
            <person name="Hu S."/>
            <person name="Xiang H."/>
        </authorList>
    </citation>
    <scope>NUCLEOTIDE SEQUENCE [LARGE SCALE GENOMIC DNA]</scope>
    <source>
        <strain evidence="6">ATCC 33500 / DSM 1411 / JCM 8866 / NBRC 14739 / NCIMB 2177 / R-4</strain>
        <strain evidence="2">CGMCC 1.2087</strain>
    </source>
</reference>
<evidence type="ECO:0000313" key="3">
    <source>
        <dbReference type="EMBL" id="AHZ21756.1"/>
    </source>
</evidence>
<dbReference type="Proteomes" id="UP000299011">
    <property type="component" value="Chromosome"/>
</dbReference>
<dbReference type="Proteomes" id="UP000006469">
    <property type="component" value="Chromosome"/>
</dbReference>
<evidence type="ECO:0000313" key="2">
    <source>
        <dbReference type="EMBL" id="AFK18880.1"/>
    </source>
</evidence>
<dbReference type="Proteomes" id="UP000011603">
    <property type="component" value="Unassembled WGS sequence"/>
</dbReference>
<dbReference type="eggNOG" id="arCOG03926">
    <property type="taxonomic scope" value="Archaea"/>
</dbReference>
<reference evidence="2" key="1">
    <citation type="journal article" date="2012" name="Appl. Environ. Microbiol.">
        <title>Identification of the haloarchaeal phasin (PhaP) that functions in polyhydroxyalkanoate accumulation and granule formation in Haloferax mediterranei.</title>
        <authorList>
            <person name="Cai S."/>
            <person name="Cai L."/>
            <person name="Liu H."/>
            <person name="Liu X."/>
            <person name="Han J."/>
            <person name="Zhou J."/>
            <person name="Xiang H."/>
        </authorList>
    </citation>
    <scope>NUCLEOTIDE SEQUENCE</scope>
    <source>
        <strain evidence="2">CGMCC 1.2087</strain>
    </source>
</reference>
<organism evidence="2 6">
    <name type="scientific">Haloferax mediterranei (strain ATCC 33500 / DSM 1411 / JCM 8866 / NBRC 14739 / NCIMB 2177 / R-4)</name>
    <name type="common">Halobacterium mediterranei</name>
    <dbReference type="NCBI Taxonomy" id="523841"/>
    <lineage>
        <taxon>Archaea</taxon>
        <taxon>Methanobacteriati</taxon>
        <taxon>Methanobacteriota</taxon>
        <taxon>Stenosarchaea group</taxon>
        <taxon>Halobacteria</taxon>
        <taxon>Halobacteriales</taxon>
        <taxon>Haloferacaceae</taxon>
        <taxon>Haloferax</taxon>
    </lineage>
</organism>
<sequence length="151" mass="15545">MRLRSRSTARGVSTALSYVLTLTITVVLVSGLMVAAGGFVSDEHARVTETELDVIGNRLAAGIESVDRVASDGGKTSVNATVQLPPRVAGTTYTIEIVPGSPNELVLTSTDPSLTVRVPVKTTAPLDAGRVDGGDVFVTYDTASGTLEVGA</sequence>
<feature type="transmembrane region" description="Helical" evidence="1">
    <location>
        <begin position="12"/>
        <end position="40"/>
    </location>
</feature>
<dbReference type="GeneID" id="40156521"/>
<dbReference type="PATRIC" id="fig|523841.21.peg.941"/>
<reference evidence="4 7" key="3">
    <citation type="journal article" date="2014" name="PLoS Genet.">
        <title>Phylogenetically driven sequencing of extremely halophilic archaea reveals strategies for static and dynamic osmo-response.</title>
        <authorList>
            <person name="Becker E.A."/>
            <person name="Seitzer P.M."/>
            <person name="Tritt A."/>
            <person name="Larsen D."/>
            <person name="Krusor M."/>
            <person name="Yao A.I."/>
            <person name="Wu D."/>
            <person name="Madern D."/>
            <person name="Eisen J.A."/>
            <person name="Darling A.E."/>
            <person name="Facciotti M.T."/>
        </authorList>
    </citation>
    <scope>NUCLEOTIDE SEQUENCE [LARGE SCALE GENOMIC DNA]</scope>
    <source>
        <strain evidence="4">ATCC 33500</strain>
        <strain evidence="7">ATCC 33500 / DSM 1411 / JCM 8866 / NBRC 14739 / NCIMB 2177 / R-4</strain>
    </source>
</reference>
<protein>
    <recommendedName>
        <fullName evidence="10">Secreted glycoprotein</fullName>
    </recommendedName>
</protein>
<dbReference type="PaxDb" id="523841-HFX_1166"/>
<accession>I3R3S0</accession>
<dbReference type="HOGENOM" id="CLU_120317_1_0_2"/>
<evidence type="ECO:0000313" key="7">
    <source>
        <dbReference type="Proteomes" id="UP000011603"/>
    </source>
</evidence>